<name>A0ABP9II82_9ACTN</name>
<reference evidence="3" key="1">
    <citation type="journal article" date="2019" name="Int. J. Syst. Evol. Microbiol.">
        <title>The Global Catalogue of Microorganisms (GCM) 10K type strain sequencing project: providing services to taxonomists for standard genome sequencing and annotation.</title>
        <authorList>
            <consortium name="The Broad Institute Genomics Platform"/>
            <consortium name="The Broad Institute Genome Sequencing Center for Infectious Disease"/>
            <person name="Wu L."/>
            <person name="Ma J."/>
        </authorList>
    </citation>
    <scope>NUCLEOTIDE SEQUENCE [LARGE SCALE GENOMIC DNA]</scope>
    <source>
        <strain evidence="3">JCM 17657</strain>
    </source>
</reference>
<dbReference type="Pfam" id="PF04149">
    <property type="entry name" value="DUF397"/>
    <property type="match status" value="1"/>
</dbReference>
<dbReference type="EMBL" id="BAABIV010000021">
    <property type="protein sequence ID" value="GAA4998747.1"/>
    <property type="molecule type" value="Genomic_DNA"/>
</dbReference>
<evidence type="ECO:0000313" key="3">
    <source>
        <dbReference type="Proteomes" id="UP001500610"/>
    </source>
</evidence>
<feature type="domain" description="DUF397" evidence="1">
    <location>
        <begin position="10"/>
        <end position="63"/>
    </location>
</feature>
<dbReference type="InterPro" id="IPR007278">
    <property type="entry name" value="DUF397"/>
</dbReference>
<dbReference type="Proteomes" id="UP001500610">
    <property type="component" value="Unassembled WGS sequence"/>
</dbReference>
<evidence type="ECO:0000313" key="2">
    <source>
        <dbReference type="EMBL" id="GAA4998747.1"/>
    </source>
</evidence>
<accession>A0ABP9II82</accession>
<evidence type="ECO:0000259" key="1">
    <source>
        <dbReference type="Pfam" id="PF04149"/>
    </source>
</evidence>
<organism evidence="2 3">
    <name type="scientific">Streptomyces hyderabadensis</name>
    <dbReference type="NCBI Taxonomy" id="598549"/>
    <lineage>
        <taxon>Bacteria</taxon>
        <taxon>Bacillati</taxon>
        <taxon>Actinomycetota</taxon>
        <taxon>Actinomycetes</taxon>
        <taxon>Kitasatosporales</taxon>
        <taxon>Streptomycetaceae</taxon>
        <taxon>Streptomyces</taxon>
    </lineage>
</organism>
<proteinExistence type="predicted"/>
<dbReference type="RefSeq" id="WP_226025451.1">
    <property type="nucleotide sequence ID" value="NZ_BAABIV010000021.1"/>
</dbReference>
<comment type="caution">
    <text evidence="2">The sequence shown here is derived from an EMBL/GenBank/DDBJ whole genome shotgun (WGS) entry which is preliminary data.</text>
</comment>
<gene>
    <name evidence="2" type="ORF">GCM10023257_47680</name>
</gene>
<sequence>MASTRSVSWAAWRKSSYSNGDGGHCVEVADGIPGLVPVRDSKVSRDGDGPVLLLTARAWAPFDTALSRGTLRA</sequence>
<keyword evidence="3" id="KW-1185">Reference proteome</keyword>
<protein>
    <recommendedName>
        <fullName evidence="1">DUF397 domain-containing protein</fullName>
    </recommendedName>
</protein>